<proteinExistence type="predicted"/>
<name>A0AA35YLC8_LACSI</name>
<organism evidence="2 3">
    <name type="scientific">Lactuca saligna</name>
    <name type="common">Willowleaf lettuce</name>
    <dbReference type="NCBI Taxonomy" id="75948"/>
    <lineage>
        <taxon>Eukaryota</taxon>
        <taxon>Viridiplantae</taxon>
        <taxon>Streptophyta</taxon>
        <taxon>Embryophyta</taxon>
        <taxon>Tracheophyta</taxon>
        <taxon>Spermatophyta</taxon>
        <taxon>Magnoliopsida</taxon>
        <taxon>eudicotyledons</taxon>
        <taxon>Gunneridae</taxon>
        <taxon>Pentapetalae</taxon>
        <taxon>asterids</taxon>
        <taxon>campanulids</taxon>
        <taxon>Asterales</taxon>
        <taxon>Asteraceae</taxon>
        <taxon>Cichorioideae</taxon>
        <taxon>Cichorieae</taxon>
        <taxon>Lactucinae</taxon>
        <taxon>Lactuca</taxon>
    </lineage>
</organism>
<dbReference type="AlphaFoldDB" id="A0AA35YLC8"/>
<dbReference type="Proteomes" id="UP001177003">
    <property type="component" value="Chromosome 3"/>
</dbReference>
<evidence type="ECO:0000313" key="2">
    <source>
        <dbReference type="EMBL" id="CAI9276135.1"/>
    </source>
</evidence>
<accession>A0AA35YLC8</accession>
<evidence type="ECO:0000256" key="1">
    <source>
        <dbReference type="SAM" id="SignalP"/>
    </source>
</evidence>
<keyword evidence="3" id="KW-1185">Reference proteome</keyword>
<protein>
    <submittedName>
        <fullName evidence="2">Uncharacterized protein</fullName>
    </submittedName>
</protein>
<evidence type="ECO:0000313" key="3">
    <source>
        <dbReference type="Proteomes" id="UP001177003"/>
    </source>
</evidence>
<dbReference type="EMBL" id="OX465079">
    <property type="protein sequence ID" value="CAI9276135.1"/>
    <property type="molecule type" value="Genomic_DNA"/>
</dbReference>
<reference evidence="2" key="1">
    <citation type="submission" date="2023-04" db="EMBL/GenBank/DDBJ databases">
        <authorList>
            <person name="Vijverberg K."/>
            <person name="Xiong W."/>
            <person name="Schranz E."/>
        </authorList>
    </citation>
    <scope>NUCLEOTIDE SEQUENCE</scope>
</reference>
<keyword evidence="1" id="KW-0732">Signal</keyword>
<feature type="chain" id="PRO_5041447277" evidence="1">
    <location>
        <begin position="23"/>
        <end position="129"/>
    </location>
</feature>
<gene>
    <name evidence="2" type="ORF">LSALG_LOCUS16127</name>
</gene>
<sequence>MIIQFLFTIILLQSFLFHGIQFQYQVQLIISGVQSVLYPFSNLANYIPSNPSPVSVFNLVLIPMSLVEAFDRTVGLHSTWNEIVHKLVRMVKSGHPHLIRAKPKLCFHRFKAPMMKPVFRCCLQSSNLQ</sequence>
<feature type="signal peptide" evidence="1">
    <location>
        <begin position="1"/>
        <end position="22"/>
    </location>
</feature>